<keyword evidence="8" id="KW-1185">Reference proteome</keyword>
<dbReference type="InterPro" id="IPR011992">
    <property type="entry name" value="EF-hand-dom_pair"/>
</dbReference>
<dbReference type="Pfam" id="PF13833">
    <property type="entry name" value="EF-hand_8"/>
    <property type="match status" value="1"/>
</dbReference>
<dbReference type="EMBL" id="LDAU01000080">
    <property type="protein sequence ID" value="KRX07807.1"/>
    <property type="molecule type" value="Genomic_DNA"/>
</dbReference>
<evidence type="ECO:0000256" key="1">
    <source>
        <dbReference type="ARBA" id="ARBA00002387"/>
    </source>
</evidence>
<evidence type="ECO:0000256" key="5">
    <source>
        <dbReference type="ARBA" id="ARBA00022837"/>
    </source>
</evidence>
<reference evidence="7 8" key="1">
    <citation type="journal article" date="2015" name="Sci. Rep.">
        <title>Genome of the facultative scuticociliatosis pathogen Pseudocohnilembus persalinus provides insight into its virulence through horizontal gene transfer.</title>
        <authorList>
            <person name="Xiong J."/>
            <person name="Wang G."/>
            <person name="Cheng J."/>
            <person name="Tian M."/>
            <person name="Pan X."/>
            <person name="Warren A."/>
            <person name="Jiang C."/>
            <person name="Yuan D."/>
            <person name="Miao W."/>
        </authorList>
    </citation>
    <scope>NUCLEOTIDE SEQUENCE [LARGE SCALE GENOMIC DNA]</scope>
    <source>
        <strain evidence="7">36N120E</strain>
    </source>
</reference>
<dbReference type="OrthoDB" id="270165at2759"/>
<evidence type="ECO:0000256" key="2">
    <source>
        <dbReference type="ARBA" id="ARBA00005727"/>
    </source>
</evidence>
<dbReference type="InterPro" id="IPR003299">
    <property type="entry name" value="Calflagin-bd"/>
</dbReference>
<dbReference type="AlphaFoldDB" id="A0A0V0QZR9"/>
<evidence type="ECO:0000256" key="4">
    <source>
        <dbReference type="ARBA" id="ARBA00022737"/>
    </source>
</evidence>
<comment type="caution">
    <text evidence="7">The sequence shown here is derived from an EMBL/GenBank/DDBJ whole genome shotgun (WGS) entry which is preliminary data.</text>
</comment>
<organism evidence="7 8">
    <name type="scientific">Pseudocohnilembus persalinus</name>
    <name type="common">Ciliate</name>
    <dbReference type="NCBI Taxonomy" id="266149"/>
    <lineage>
        <taxon>Eukaryota</taxon>
        <taxon>Sar</taxon>
        <taxon>Alveolata</taxon>
        <taxon>Ciliophora</taxon>
        <taxon>Intramacronucleata</taxon>
        <taxon>Oligohymenophorea</taxon>
        <taxon>Scuticociliatia</taxon>
        <taxon>Philasterida</taxon>
        <taxon>Pseudocohnilembidae</taxon>
        <taxon>Pseudocohnilembus</taxon>
    </lineage>
</organism>
<dbReference type="InterPro" id="IPR018247">
    <property type="entry name" value="EF_Hand_1_Ca_BS"/>
</dbReference>
<evidence type="ECO:0000313" key="8">
    <source>
        <dbReference type="Proteomes" id="UP000054937"/>
    </source>
</evidence>
<dbReference type="PRINTS" id="PR01362">
    <property type="entry name" value="CALFLAGIN"/>
</dbReference>
<comment type="similarity">
    <text evidence="2">Belongs to the calflagin family.</text>
</comment>
<dbReference type="Pfam" id="PF22592">
    <property type="entry name" value="FCaBP_EF-hand"/>
    <property type="match status" value="1"/>
</dbReference>
<keyword evidence="3" id="KW-0479">Metal-binding</keyword>
<dbReference type="InterPro" id="IPR002048">
    <property type="entry name" value="EF_hand_dom"/>
</dbReference>
<dbReference type="InParanoid" id="A0A0V0QZR9"/>
<dbReference type="OMA" id="CEFRLLM"/>
<keyword evidence="5" id="KW-0106">Calcium</keyword>
<protein>
    <recommendedName>
        <fullName evidence="6">EF-hand domain-containing protein</fullName>
    </recommendedName>
</protein>
<dbReference type="PROSITE" id="PS50222">
    <property type="entry name" value="EF_HAND_2"/>
    <property type="match status" value="2"/>
</dbReference>
<dbReference type="InterPro" id="IPR054322">
    <property type="entry name" value="FCABP_EF-hand"/>
</dbReference>
<dbReference type="GO" id="GO:0005509">
    <property type="term" value="F:calcium ion binding"/>
    <property type="evidence" value="ECO:0007669"/>
    <property type="project" value="InterPro"/>
</dbReference>
<dbReference type="Gene3D" id="1.10.238.10">
    <property type="entry name" value="EF-hand"/>
    <property type="match status" value="2"/>
</dbReference>
<feature type="domain" description="EF-hand" evidence="6">
    <location>
        <begin position="140"/>
        <end position="175"/>
    </location>
</feature>
<evidence type="ECO:0000259" key="6">
    <source>
        <dbReference type="PROSITE" id="PS50222"/>
    </source>
</evidence>
<dbReference type="PROSITE" id="PS00018">
    <property type="entry name" value="EF_HAND_1"/>
    <property type="match status" value="1"/>
</dbReference>
<proteinExistence type="inferred from homology"/>
<dbReference type="SUPFAM" id="SSF47473">
    <property type="entry name" value="EF-hand"/>
    <property type="match status" value="1"/>
</dbReference>
<evidence type="ECO:0000313" key="7">
    <source>
        <dbReference type="EMBL" id="KRX07807.1"/>
    </source>
</evidence>
<dbReference type="CDD" id="cd00051">
    <property type="entry name" value="EFh"/>
    <property type="match status" value="1"/>
</dbReference>
<comment type="function">
    <text evidence="1">May contribute to the rapid motility of the trypanosomes, playing a role either in flagellar structure or in calcium metabolism. Could alternate between a GDP-bound inactive form to a calcium/GTP-bound active form.</text>
</comment>
<evidence type="ECO:0000256" key="3">
    <source>
        <dbReference type="ARBA" id="ARBA00022723"/>
    </source>
</evidence>
<keyword evidence="4" id="KW-0677">Repeat</keyword>
<dbReference type="Proteomes" id="UP000054937">
    <property type="component" value="Unassembled WGS sequence"/>
</dbReference>
<gene>
    <name evidence="7" type="ORF">PPERSA_07557</name>
</gene>
<feature type="domain" description="EF-hand" evidence="6">
    <location>
        <begin position="23"/>
        <end position="58"/>
    </location>
</feature>
<sequence>MENVDEGTWAELLEKLPTQKTPEQKNERKQLFNLFDPNGNGYLSLAEVDKGLRDVLQCETLFDVKPVIMRAFQTAKNSVKTKSSHGEDYIERCEFRLLLVYLRQYFEFWVMFQRINKDFDRKLSLEEFKNAVPEIEKWGIQIQDPEATFSEIDQNNGGAILFDEFCDWANKKKLDLEDDDD</sequence>
<name>A0A0V0QZR9_PSEPJ</name>
<accession>A0A0V0QZR9</accession>
<dbReference type="SMART" id="SM00054">
    <property type="entry name" value="EFh"/>
    <property type="match status" value="3"/>
</dbReference>